<dbReference type="PROSITE" id="PS01012">
    <property type="entry name" value="FOLYLPOLYGLU_SYNT_2"/>
    <property type="match status" value="1"/>
</dbReference>
<evidence type="ECO:0000313" key="21">
    <source>
        <dbReference type="EMBL" id="ANI91995.1"/>
    </source>
</evidence>
<name>A0A173LI92_9ACTN</name>
<dbReference type="Proteomes" id="UP000186104">
    <property type="component" value="Chromosome"/>
</dbReference>
<dbReference type="Gene3D" id="3.90.190.20">
    <property type="entry name" value="Mur ligase, C-terminal domain"/>
    <property type="match status" value="1"/>
</dbReference>
<evidence type="ECO:0000256" key="15">
    <source>
        <dbReference type="ARBA" id="ARBA00030592"/>
    </source>
</evidence>
<evidence type="ECO:0000256" key="16">
    <source>
        <dbReference type="ARBA" id="ARBA00047493"/>
    </source>
</evidence>
<dbReference type="GO" id="GO:0005524">
    <property type="term" value="F:ATP binding"/>
    <property type="evidence" value="ECO:0007669"/>
    <property type="project" value="UniProtKB-KW"/>
</dbReference>
<protein>
    <recommendedName>
        <fullName evidence="8">Dihydrofolate synthase/folylpolyglutamate synthase</fullName>
        <ecNumber evidence="6">6.3.2.12</ecNumber>
        <ecNumber evidence="7">6.3.2.17</ecNumber>
    </recommendedName>
    <alternativeName>
        <fullName evidence="15">Tetrahydrofolylpolyglutamate synthase</fullName>
    </alternativeName>
</protein>
<dbReference type="EC" id="6.3.2.12" evidence="6"/>
<feature type="compositionally biased region" description="Acidic residues" evidence="18">
    <location>
        <begin position="1"/>
        <end position="17"/>
    </location>
</feature>
<keyword evidence="9" id="KW-0436">Ligase</keyword>
<dbReference type="AlphaFoldDB" id="A0A173LI92"/>
<evidence type="ECO:0000259" key="19">
    <source>
        <dbReference type="Pfam" id="PF02875"/>
    </source>
</evidence>
<comment type="subunit">
    <text evidence="5">Monomer.</text>
</comment>
<dbReference type="InterPro" id="IPR018109">
    <property type="entry name" value="Folylpolyglutamate_synth_CS"/>
</dbReference>
<dbReference type="InterPro" id="IPR013221">
    <property type="entry name" value="Mur_ligase_cen"/>
</dbReference>
<feature type="domain" description="Mur ligase central" evidence="20">
    <location>
        <begin position="271"/>
        <end position="429"/>
    </location>
</feature>
<dbReference type="EMBL" id="CP015961">
    <property type="protein sequence ID" value="ANI91995.1"/>
    <property type="molecule type" value="Genomic_DNA"/>
</dbReference>
<dbReference type="InterPro" id="IPR036615">
    <property type="entry name" value="Mur_ligase_C_dom_sf"/>
</dbReference>
<comment type="catalytic activity">
    <reaction evidence="16">
        <text>(6S)-5,6,7,8-tetrahydrofolyl-(gamma-L-Glu)(n) + L-glutamate + ATP = (6S)-5,6,7,8-tetrahydrofolyl-(gamma-L-Glu)(n+1) + ADP + phosphate + H(+)</text>
        <dbReference type="Rhea" id="RHEA:10580"/>
        <dbReference type="Rhea" id="RHEA-COMP:14738"/>
        <dbReference type="Rhea" id="RHEA-COMP:14740"/>
        <dbReference type="ChEBI" id="CHEBI:15378"/>
        <dbReference type="ChEBI" id="CHEBI:29985"/>
        <dbReference type="ChEBI" id="CHEBI:30616"/>
        <dbReference type="ChEBI" id="CHEBI:43474"/>
        <dbReference type="ChEBI" id="CHEBI:141005"/>
        <dbReference type="ChEBI" id="CHEBI:456216"/>
        <dbReference type="EC" id="6.3.2.17"/>
    </reaction>
</comment>
<dbReference type="Pfam" id="PF02875">
    <property type="entry name" value="Mur_ligase_C"/>
    <property type="match status" value="1"/>
</dbReference>
<proteinExistence type="inferred from homology"/>
<comment type="pathway">
    <text evidence="3">Cofactor biosynthesis; tetrahydrofolylpolyglutamate biosynthesis.</text>
</comment>
<keyword evidence="12" id="KW-0067">ATP-binding</keyword>
<evidence type="ECO:0000256" key="10">
    <source>
        <dbReference type="ARBA" id="ARBA00022723"/>
    </source>
</evidence>
<evidence type="ECO:0000256" key="18">
    <source>
        <dbReference type="SAM" id="MobiDB-lite"/>
    </source>
</evidence>
<keyword evidence="11" id="KW-0547">Nucleotide-binding</keyword>
<dbReference type="GO" id="GO:0046872">
    <property type="term" value="F:metal ion binding"/>
    <property type="evidence" value="ECO:0007669"/>
    <property type="project" value="UniProtKB-KW"/>
</dbReference>
<comment type="cofactor">
    <cofactor evidence="1">
        <name>Mg(2+)</name>
        <dbReference type="ChEBI" id="CHEBI:18420"/>
    </cofactor>
</comment>
<comment type="catalytic activity">
    <reaction evidence="17">
        <text>7,8-dihydropteroate + L-glutamate + ATP = 7,8-dihydrofolate + ADP + phosphate + H(+)</text>
        <dbReference type="Rhea" id="RHEA:23584"/>
        <dbReference type="ChEBI" id="CHEBI:15378"/>
        <dbReference type="ChEBI" id="CHEBI:17839"/>
        <dbReference type="ChEBI" id="CHEBI:29985"/>
        <dbReference type="ChEBI" id="CHEBI:30616"/>
        <dbReference type="ChEBI" id="CHEBI:43474"/>
        <dbReference type="ChEBI" id="CHEBI:57451"/>
        <dbReference type="ChEBI" id="CHEBI:456216"/>
        <dbReference type="EC" id="6.3.2.12"/>
    </reaction>
</comment>
<dbReference type="FunFam" id="3.40.1190.10:FF:000004">
    <property type="entry name" value="Dihydrofolate synthase/folylpolyglutamate synthase"/>
    <property type="match status" value="1"/>
</dbReference>
<dbReference type="InterPro" id="IPR036565">
    <property type="entry name" value="Mur-like_cat_sf"/>
</dbReference>
<keyword evidence="22" id="KW-1185">Reference proteome</keyword>
<evidence type="ECO:0000256" key="2">
    <source>
        <dbReference type="ARBA" id="ARBA00004799"/>
    </source>
</evidence>
<feature type="domain" description="Mur ligase C-terminal" evidence="19">
    <location>
        <begin position="457"/>
        <end position="567"/>
    </location>
</feature>
<dbReference type="InterPro" id="IPR001645">
    <property type="entry name" value="Folylpolyglutamate_synth"/>
</dbReference>
<evidence type="ECO:0000256" key="3">
    <source>
        <dbReference type="ARBA" id="ARBA00005150"/>
    </source>
</evidence>
<keyword evidence="10" id="KW-0479">Metal-binding</keyword>
<dbReference type="PANTHER" id="PTHR11136">
    <property type="entry name" value="FOLYLPOLYGLUTAMATE SYNTHASE-RELATED"/>
    <property type="match status" value="1"/>
</dbReference>
<dbReference type="EC" id="6.3.2.17" evidence="7"/>
<evidence type="ECO:0000259" key="20">
    <source>
        <dbReference type="Pfam" id="PF08245"/>
    </source>
</evidence>
<dbReference type="KEGG" id="dtm:BJL86_1210"/>
<dbReference type="STRING" id="499555.BJL86_1210"/>
<dbReference type="GO" id="GO:0004326">
    <property type="term" value="F:tetrahydrofolylpolyglutamate synthase activity"/>
    <property type="evidence" value="ECO:0007669"/>
    <property type="project" value="UniProtKB-EC"/>
</dbReference>
<evidence type="ECO:0000256" key="12">
    <source>
        <dbReference type="ARBA" id="ARBA00022840"/>
    </source>
</evidence>
<evidence type="ECO:0000313" key="22">
    <source>
        <dbReference type="Proteomes" id="UP000186104"/>
    </source>
</evidence>
<dbReference type="SUPFAM" id="SSF53244">
    <property type="entry name" value="MurD-like peptide ligases, peptide-binding domain"/>
    <property type="match status" value="1"/>
</dbReference>
<feature type="region of interest" description="Disordered" evidence="18">
    <location>
        <begin position="1"/>
        <end position="50"/>
    </location>
</feature>
<evidence type="ECO:0000256" key="8">
    <source>
        <dbReference type="ARBA" id="ARBA00019357"/>
    </source>
</evidence>
<comment type="pathway">
    <text evidence="2">Cofactor biosynthesis; tetrahydrofolate biosynthesis; 7,8-dihydrofolate from 2-amino-4-hydroxy-6-hydroxymethyl-7,8-dihydropteridine diphosphate and 4-aminobenzoate: step 2/2.</text>
</comment>
<reference evidence="21 22" key="1">
    <citation type="submission" date="2016-06" db="EMBL/GenBank/DDBJ databases">
        <title>Complete genome sequence of a saline-alkali tolerant type strain Dietzia timorensis ID05-A0528T.</title>
        <authorList>
            <person name="Wu X."/>
        </authorList>
    </citation>
    <scope>NUCLEOTIDE SEQUENCE [LARGE SCALE GENOMIC DNA]</scope>
    <source>
        <strain evidence="21 22">ID05-A0528</strain>
    </source>
</reference>
<dbReference type="NCBIfam" id="TIGR01499">
    <property type="entry name" value="folC"/>
    <property type="match status" value="1"/>
</dbReference>
<dbReference type="Pfam" id="PF08245">
    <property type="entry name" value="Mur_ligase_M"/>
    <property type="match status" value="1"/>
</dbReference>
<dbReference type="PROSITE" id="PS01011">
    <property type="entry name" value="FOLYLPOLYGLU_SYNT_1"/>
    <property type="match status" value="1"/>
</dbReference>
<evidence type="ECO:0000256" key="1">
    <source>
        <dbReference type="ARBA" id="ARBA00001946"/>
    </source>
</evidence>
<dbReference type="GO" id="GO:0046656">
    <property type="term" value="P:folic acid biosynthetic process"/>
    <property type="evidence" value="ECO:0007669"/>
    <property type="project" value="UniProtKB-KW"/>
</dbReference>
<dbReference type="GO" id="GO:0005737">
    <property type="term" value="C:cytoplasm"/>
    <property type="evidence" value="ECO:0007669"/>
    <property type="project" value="TreeGrafter"/>
</dbReference>
<evidence type="ECO:0000256" key="4">
    <source>
        <dbReference type="ARBA" id="ARBA00008276"/>
    </source>
</evidence>
<gene>
    <name evidence="21" type="ORF">BJL86_1210</name>
</gene>
<evidence type="ECO:0000256" key="14">
    <source>
        <dbReference type="ARBA" id="ARBA00022909"/>
    </source>
</evidence>
<dbReference type="PANTHER" id="PTHR11136:SF0">
    <property type="entry name" value="DIHYDROFOLATE SYNTHETASE-RELATED"/>
    <property type="match status" value="1"/>
</dbReference>
<comment type="similarity">
    <text evidence="4">Belongs to the folylpolyglutamate synthase family.</text>
</comment>
<evidence type="ECO:0000256" key="5">
    <source>
        <dbReference type="ARBA" id="ARBA00011245"/>
    </source>
</evidence>
<accession>A0A173LI92</accession>
<sequence length="604" mass="63551">MSDDDTDRSDPGDDDSGAGELGFDEYGYGGDSGGGRRWLPPHDPNVGWDDLTDEDLADMVDERSAETNLVPLGGPLDDEAARDGLYADDLAEEKALQEAEKYREGIDPDEEALGIPGGTPSPEAVALGIDDRDPGSAAGAAALEAVEAVLATRWPESKLDPSLDRIERLLDVLGGPQLAYQVVHIAGTNGKTSVARMVDSLLRALHQRTGRTTSPHLQSVTERVAVDGEPISPGTFAAAYREIEPMVEMVDQWSLERGGPKMSYFEVLTALAFSVFADAPVDAAVVETGMGGTWDATNLVQPAVSVVTPIGIDHTDYLGDTLEEIAGEKAGIIKGPQVDVTADLLNPNESVAVLAKQDPEAEAVLLARAQEVGAVVARAGREFDVSSRSVAVGGQMVSLRGLGGEYEDIFLPLFGEHQADNAALALAAVEAFFGAGAGRQLDIERVRAGFAAVESPGRLERISQSPSIFIDAAHNAHGGKALANSLREEFDFQRLIAVVGMLQGKDARGFLREIEPLVSDIVVTETTSPRAIPVDELALLAEEIFGPDRVSSGDTLTEAVDLAIDLIGMSNPTDEDEAGGEGIIVTGSVVTAGAARAAMGKEPR</sequence>
<dbReference type="GO" id="GO:0008841">
    <property type="term" value="F:dihydrofolate synthase activity"/>
    <property type="evidence" value="ECO:0007669"/>
    <property type="project" value="UniProtKB-EC"/>
</dbReference>
<evidence type="ECO:0000256" key="17">
    <source>
        <dbReference type="ARBA" id="ARBA00049161"/>
    </source>
</evidence>
<evidence type="ECO:0000256" key="7">
    <source>
        <dbReference type="ARBA" id="ARBA00013025"/>
    </source>
</evidence>
<evidence type="ECO:0000256" key="11">
    <source>
        <dbReference type="ARBA" id="ARBA00022741"/>
    </source>
</evidence>
<dbReference type="SUPFAM" id="SSF53623">
    <property type="entry name" value="MurD-like peptide ligases, catalytic domain"/>
    <property type="match status" value="1"/>
</dbReference>
<dbReference type="InterPro" id="IPR004101">
    <property type="entry name" value="Mur_ligase_C"/>
</dbReference>
<dbReference type="Gene3D" id="3.40.1190.10">
    <property type="entry name" value="Mur-like, catalytic domain"/>
    <property type="match status" value="1"/>
</dbReference>
<keyword evidence="13" id="KW-0460">Magnesium</keyword>
<feature type="compositionally biased region" description="Gly residues" evidence="18">
    <location>
        <begin position="27"/>
        <end position="36"/>
    </location>
</feature>
<organism evidence="21 22">
    <name type="scientific">Dietzia timorensis</name>
    <dbReference type="NCBI Taxonomy" id="499555"/>
    <lineage>
        <taxon>Bacteria</taxon>
        <taxon>Bacillati</taxon>
        <taxon>Actinomycetota</taxon>
        <taxon>Actinomycetes</taxon>
        <taxon>Mycobacteriales</taxon>
        <taxon>Dietziaceae</taxon>
        <taxon>Dietzia</taxon>
    </lineage>
</organism>
<evidence type="ECO:0000256" key="6">
    <source>
        <dbReference type="ARBA" id="ARBA00013023"/>
    </source>
</evidence>
<keyword evidence="14" id="KW-0289">Folate biosynthesis</keyword>
<evidence type="ECO:0000256" key="9">
    <source>
        <dbReference type="ARBA" id="ARBA00022598"/>
    </source>
</evidence>
<evidence type="ECO:0000256" key="13">
    <source>
        <dbReference type="ARBA" id="ARBA00022842"/>
    </source>
</evidence>